<keyword evidence="11" id="KW-0675">Receptor</keyword>
<dbReference type="EMBL" id="CM001403">
    <property type="protein sequence ID" value="EHQ26433.1"/>
    <property type="molecule type" value="Genomic_DNA"/>
</dbReference>
<reference evidence="11" key="1">
    <citation type="submission" date="2011-09" db="EMBL/GenBank/DDBJ databases">
        <title>The permanent draft genome of Mucilaginibacter paludis DSM 18603.</title>
        <authorList>
            <consortium name="US DOE Joint Genome Institute (JGI-PGF)"/>
            <person name="Lucas S."/>
            <person name="Han J."/>
            <person name="Lapidus A."/>
            <person name="Bruce D."/>
            <person name="Goodwin L."/>
            <person name="Pitluck S."/>
            <person name="Peters L."/>
            <person name="Kyrpides N."/>
            <person name="Mavromatis K."/>
            <person name="Ivanova N."/>
            <person name="Mikhailova N."/>
            <person name="Held B."/>
            <person name="Detter J.C."/>
            <person name="Tapia R."/>
            <person name="Han C."/>
            <person name="Land M."/>
            <person name="Hauser L."/>
            <person name="Markowitz V."/>
            <person name="Cheng J.-F."/>
            <person name="Hugenholtz P."/>
            <person name="Woyke T."/>
            <person name="Wu D."/>
            <person name="Tindall B."/>
            <person name="Brambilla E."/>
            <person name="Klenk H.-P."/>
            <person name="Eisen J.A."/>
        </authorList>
    </citation>
    <scope>NUCLEOTIDE SEQUENCE [LARGE SCALE GENOMIC DNA]</scope>
    <source>
        <strain evidence="11">DSM 18603</strain>
    </source>
</reference>
<comment type="subcellular location">
    <subcellularLocation>
        <location evidence="1 8">Cell outer membrane</location>
        <topology evidence="1 8">Multi-pass membrane protein</topology>
    </subcellularLocation>
</comment>
<sequence>MKLFYILALCIRKYNEIIRMKLPLPLFTIILLIVSYFFSLKANAQVADTSKHVFQLGQVNIIGTKDSLRSNKLSAGTLNLYNRYDVSHALSLLPGVTLTAIGPRNESAVNIRGFDIRQVPVYLDGIPLYVPYDGYVDLARYNTFNLSEINISKGYSSVLFGPNAEGGAINMVSRKPANPFELNAVAGYLNGGYRLNTNIGSNLGKFYYQVSASQLKRDYYPLSSSFTPVKNEDGGHRDNSYSNDIDVSGKVGFTPTASQEYAIGYSYHHGTKGTPVYAGDDTQNSLLTKPRYWKWPNWDTQGLYLLSNNKINTTNVIKTRWYYSQFKNEIDSYDDVNYSTITKPYAFKSIYNDYTLGGSVIFENTDIKNNSLSIVGQYKQDVHREHNVGEPIRRDADNNFYAGAEDTYHITSALKVNAGVGFNDRRNTQAQLYSNNVISDLPGGGNSAWDVQGLVQYDLDNTNSLSFSVARKTRFATIKDRYSFKLGTAIPNPNLKAEDALNYDLSYHTLIGSKLTLQASGFYSKINNSIQTVNNVAVDPTTHANLSQVQNVGQAEYYGAEFAAGYPINTRLRLDANYTLIVRNNLSAPQIYFTDVPKHSLFASIQYSPVAKLYLLASEEYNSKRYSTSYGTTSGAFYLSNVKAHLTLVKGLSLEGGVNNLFDRNYTLVEGYPEEGRNYFVNLMFNY</sequence>
<evidence type="ECO:0000256" key="6">
    <source>
        <dbReference type="ARBA" id="ARBA00023136"/>
    </source>
</evidence>
<name>H1YHL0_9SPHI</name>
<dbReference type="STRING" id="714943.Mucpa_2303"/>
<evidence type="ECO:0000256" key="9">
    <source>
        <dbReference type="SAM" id="Phobius"/>
    </source>
</evidence>
<comment type="similarity">
    <text evidence="8">Belongs to the TonB-dependent receptor family.</text>
</comment>
<evidence type="ECO:0000313" key="11">
    <source>
        <dbReference type="EMBL" id="EHQ26433.1"/>
    </source>
</evidence>
<evidence type="ECO:0000256" key="7">
    <source>
        <dbReference type="ARBA" id="ARBA00023237"/>
    </source>
</evidence>
<dbReference type="Gene3D" id="2.170.130.10">
    <property type="entry name" value="TonB-dependent receptor, plug domain"/>
    <property type="match status" value="1"/>
</dbReference>
<evidence type="ECO:0000256" key="2">
    <source>
        <dbReference type="ARBA" id="ARBA00022448"/>
    </source>
</evidence>
<evidence type="ECO:0000256" key="3">
    <source>
        <dbReference type="ARBA" id="ARBA00022452"/>
    </source>
</evidence>
<dbReference type="InterPro" id="IPR012910">
    <property type="entry name" value="Plug_dom"/>
</dbReference>
<dbReference type="AlphaFoldDB" id="H1YHL0"/>
<evidence type="ECO:0000256" key="4">
    <source>
        <dbReference type="ARBA" id="ARBA00022692"/>
    </source>
</evidence>
<dbReference type="InterPro" id="IPR037066">
    <property type="entry name" value="Plug_dom_sf"/>
</dbReference>
<evidence type="ECO:0000313" key="12">
    <source>
        <dbReference type="Proteomes" id="UP000002774"/>
    </source>
</evidence>
<accession>H1YHL0</accession>
<feature type="domain" description="TonB-dependent receptor plug" evidence="10">
    <location>
        <begin position="79"/>
        <end position="168"/>
    </location>
</feature>
<keyword evidence="3 8" id="KW-1134">Transmembrane beta strand</keyword>
<dbReference type="Proteomes" id="UP000002774">
    <property type="component" value="Chromosome"/>
</dbReference>
<dbReference type="GO" id="GO:0015344">
    <property type="term" value="F:siderophore uptake transmembrane transporter activity"/>
    <property type="evidence" value="ECO:0007669"/>
    <property type="project" value="TreeGrafter"/>
</dbReference>
<dbReference type="InterPro" id="IPR039426">
    <property type="entry name" value="TonB-dep_rcpt-like"/>
</dbReference>
<dbReference type="HOGENOM" id="CLU_008287_8_2_10"/>
<gene>
    <name evidence="11" type="ORF">Mucpa_2303</name>
</gene>
<dbReference type="GO" id="GO:0009279">
    <property type="term" value="C:cell outer membrane"/>
    <property type="evidence" value="ECO:0007669"/>
    <property type="project" value="UniProtKB-SubCell"/>
</dbReference>
<evidence type="ECO:0000259" key="10">
    <source>
        <dbReference type="Pfam" id="PF07715"/>
    </source>
</evidence>
<feature type="transmembrane region" description="Helical" evidence="9">
    <location>
        <begin position="22"/>
        <end position="40"/>
    </location>
</feature>
<keyword evidence="6 8" id="KW-0472">Membrane</keyword>
<dbReference type="PROSITE" id="PS52016">
    <property type="entry name" value="TONB_DEPENDENT_REC_3"/>
    <property type="match status" value="1"/>
</dbReference>
<evidence type="ECO:0000256" key="5">
    <source>
        <dbReference type="ARBA" id="ARBA00022729"/>
    </source>
</evidence>
<dbReference type="PANTHER" id="PTHR30069:SF29">
    <property type="entry name" value="HEMOGLOBIN AND HEMOGLOBIN-HAPTOGLOBIN-BINDING PROTEIN 1-RELATED"/>
    <property type="match status" value="1"/>
</dbReference>
<organism evidence="11 12">
    <name type="scientific">Mucilaginibacter paludis DSM 18603</name>
    <dbReference type="NCBI Taxonomy" id="714943"/>
    <lineage>
        <taxon>Bacteria</taxon>
        <taxon>Pseudomonadati</taxon>
        <taxon>Bacteroidota</taxon>
        <taxon>Sphingobacteriia</taxon>
        <taxon>Sphingobacteriales</taxon>
        <taxon>Sphingobacteriaceae</taxon>
        <taxon>Mucilaginibacter</taxon>
    </lineage>
</organism>
<evidence type="ECO:0000256" key="1">
    <source>
        <dbReference type="ARBA" id="ARBA00004571"/>
    </source>
</evidence>
<proteinExistence type="inferred from homology"/>
<dbReference type="eggNOG" id="COG4771">
    <property type="taxonomic scope" value="Bacteria"/>
</dbReference>
<dbReference type="GO" id="GO:0044718">
    <property type="term" value="P:siderophore transmembrane transport"/>
    <property type="evidence" value="ECO:0007669"/>
    <property type="project" value="TreeGrafter"/>
</dbReference>
<dbReference type="Pfam" id="PF07715">
    <property type="entry name" value="Plug"/>
    <property type="match status" value="1"/>
</dbReference>
<keyword evidence="4 8" id="KW-0812">Transmembrane</keyword>
<dbReference type="PANTHER" id="PTHR30069">
    <property type="entry name" value="TONB-DEPENDENT OUTER MEMBRANE RECEPTOR"/>
    <property type="match status" value="1"/>
</dbReference>
<keyword evidence="2 8" id="KW-0813">Transport</keyword>
<keyword evidence="12" id="KW-1185">Reference proteome</keyword>
<dbReference type="Gene3D" id="2.40.170.20">
    <property type="entry name" value="TonB-dependent receptor, beta-barrel domain"/>
    <property type="match status" value="1"/>
</dbReference>
<keyword evidence="9" id="KW-1133">Transmembrane helix</keyword>
<keyword evidence="7 8" id="KW-0998">Cell outer membrane</keyword>
<dbReference type="SUPFAM" id="SSF56935">
    <property type="entry name" value="Porins"/>
    <property type="match status" value="1"/>
</dbReference>
<keyword evidence="5" id="KW-0732">Signal</keyword>
<evidence type="ECO:0000256" key="8">
    <source>
        <dbReference type="PROSITE-ProRule" id="PRU01360"/>
    </source>
</evidence>
<dbReference type="InterPro" id="IPR036942">
    <property type="entry name" value="Beta-barrel_TonB_sf"/>
</dbReference>
<protein>
    <submittedName>
        <fullName evidence="11">TonB-dependent receptor</fullName>
    </submittedName>
</protein>